<evidence type="ECO:0000313" key="2">
    <source>
        <dbReference type="EMBL" id="KAA8491102.1"/>
    </source>
</evidence>
<accession>A0A5J4YJ71</accession>
<dbReference type="OrthoDB" id="331038at2759"/>
<comment type="caution">
    <text evidence="2">The sequence shown here is derived from an EMBL/GenBank/DDBJ whole genome shotgun (WGS) entry which is preliminary data.</text>
</comment>
<keyword evidence="2" id="KW-0378">Hydrolase</keyword>
<dbReference type="PANTHER" id="PTHR36512">
    <property type="entry name" value="D-AMINOPEPTIDASE"/>
    <property type="match status" value="1"/>
</dbReference>
<keyword evidence="2" id="KW-0031">Aminopeptidase</keyword>
<keyword evidence="3" id="KW-1185">Reference proteome</keyword>
<comment type="similarity">
    <text evidence="1">Belongs to the peptidase S58 family.</text>
</comment>
<reference evidence="3" key="1">
    <citation type="journal article" date="2019" name="Nat. Commun.">
        <title>Expansion of phycobilisome linker gene families in mesophilic red algae.</title>
        <authorList>
            <person name="Lee J."/>
            <person name="Kim D."/>
            <person name="Bhattacharya D."/>
            <person name="Yoon H.S."/>
        </authorList>
    </citation>
    <scope>NUCLEOTIDE SEQUENCE [LARGE SCALE GENOMIC DNA]</scope>
    <source>
        <strain evidence="3">CCMP 1328</strain>
    </source>
</reference>
<evidence type="ECO:0000256" key="1">
    <source>
        <dbReference type="ARBA" id="ARBA00007068"/>
    </source>
</evidence>
<protein>
    <submittedName>
        <fullName evidence="2">Putative aminopeptidase</fullName>
    </submittedName>
</protein>
<dbReference type="Pfam" id="PF03576">
    <property type="entry name" value="Peptidase_S58"/>
    <property type="match status" value="1"/>
</dbReference>
<name>A0A5J4YJ71_PORPP</name>
<proteinExistence type="inferred from homology"/>
<dbReference type="InterPro" id="IPR005321">
    <property type="entry name" value="Peptidase_S58_DmpA"/>
</dbReference>
<dbReference type="InterPro" id="IPR016117">
    <property type="entry name" value="ArgJ-like_dom_sf"/>
</dbReference>
<gene>
    <name evidence="2" type="ORF">FVE85_4519</name>
</gene>
<dbReference type="Proteomes" id="UP000324585">
    <property type="component" value="Unassembled WGS sequence"/>
</dbReference>
<dbReference type="GO" id="GO:0004177">
    <property type="term" value="F:aminopeptidase activity"/>
    <property type="evidence" value="ECO:0007669"/>
    <property type="project" value="UniProtKB-KW"/>
</dbReference>
<dbReference type="PANTHER" id="PTHR36512:SF3">
    <property type="entry name" value="BLR5678 PROTEIN"/>
    <property type="match status" value="1"/>
</dbReference>
<evidence type="ECO:0000313" key="3">
    <source>
        <dbReference type="Proteomes" id="UP000324585"/>
    </source>
</evidence>
<dbReference type="AlphaFoldDB" id="A0A5J4YJ71"/>
<dbReference type="Gene3D" id="3.60.70.12">
    <property type="entry name" value="L-amino peptidase D-ALA esterase/amidase"/>
    <property type="match status" value="1"/>
</dbReference>
<dbReference type="OMA" id="PHFWAAP"/>
<dbReference type="SUPFAM" id="SSF56266">
    <property type="entry name" value="DmpA/ArgJ-like"/>
    <property type="match status" value="1"/>
</dbReference>
<keyword evidence="2" id="KW-0645">Protease</keyword>
<organism evidence="2 3">
    <name type="scientific">Porphyridium purpureum</name>
    <name type="common">Red alga</name>
    <name type="synonym">Porphyridium cruentum</name>
    <dbReference type="NCBI Taxonomy" id="35688"/>
    <lineage>
        <taxon>Eukaryota</taxon>
        <taxon>Rhodophyta</taxon>
        <taxon>Bangiophyceae</taxon>
        <taxon>Porphyridiales</taxon>
        <taxon>Porphyridiaceae</taxon>
        <taxon>Porphyridium</taxon>
    </lineage>
</organism>
<sequence>MTAHVGLTNSILDVPGLRVGNAHAPSQWTGVSVVVFDAPGGVFAAADVRGGAASVFGAAPLALDSLTGVCNAVVLSGGSEFGLAACSAVQEALAADNANPCSKRSSRGLVVEGTRVPLVAGAVIYDPPLRTDFGDTRRRLAQLAYTQSQSEGHCSTEAVSFDADAHNARRLAPCLNGSIGAGFGARCGSLRGGLGTASWVSEEEGWQVGVLLVNNALGSVLANESSPAFLAAAFERDGEFGSNLALDGCDRRMSMELARTALQRFNKFGTGEDGPKPCTVVGVVAVASSQFHITRAHLQRIAVMAQAGVSAAVFPAHCAMDGDTLFAVCTLSGPRERAASLGLLTRIGAAAQACTARACTKAVHAAAPVDENSRPLAWSQVFSLV</sequence>
<dbReference type="EMBL" id="VRMN01000016">
    <property type="protein sequence ID" value="KAA8491102.1"/>
    <property type="molecule type" value="Genomic_DNA"/>
</dbReference>